<reference evidence="1 2" key="1">
    <citation type="submission" date="2023-09" db="EMBL/GenBank/DDBJ databases">
        <authorList>
            <person name="Rey-Velasco X."/>
        </authorList>
    </citation>
    <scope>NUCLEOTIDE SEQUENCE [LARGE SCALE GENOMIC DNA]</scope>
    <source>
        <strain evidence="1 2">F297</strain>
    </source>
</reference>
<gene>
    <name evidence="1" type="ORF">RM529_17340</name>
</gene>
<feature type="non-terminal residue" evidence="1">
    <location>
        <position position="299"/>
    </location>
</feature>
<evidence type="ECO:0000313" key="1">
    <source>
        <dbReference type="EMBL" id="MDT0651910.1"/>
    </source>
</evidence>
<proteinExistence type="predicted"/>
<protein>
    <submittedName>
        <fullName evidence="1">Uncharacterized protein</fullName>
    </submittedName>
</protein>
<accession>A0ABU3D1B8</accession>
<organism evidence="1 2">
    <name type="scientific">Autumnicola edwardsiae</name>
    <dbReference type="NCBI Taxonomy" id="3075594"/>
    <lineage>
        <taxon>Bacteria</taxon>
        <taxon>Pseudomonadati</taxon>
        <taxon>Bacteroidota</taxon>
        <taxon>Flavobacteriia</taxon>
        <taxon>Flavobacteriales</taxon>
        <taxon>Flavobacteriaceae</taxon>
        <taxon>Autumnicola</taxon>
    </lineage>
</organism>
<evidence type="ECO:0000313" key="2">
    <source>
        <dbReference type="Proteomes" id="UP001248819"/>
    </source>
</evidence>
<dbReference type="EMBL" id="JAVRHP010000237">
    <property type="protein sequence ID" value="MDT0651910.1"/>
    <property type="molecule type" value="Genomic_DNA"/>
</dbReference>
<keyword evidence="2" id="KW-1185">Reference proteome</keyword>
<dbReference type="Proteomes" id="UP001248819">
    <property type="component" value="Unassembled WGS sequence"/>
</dbReference>
<comment type="caution">
    <text evidence="1">The sequence shown here is derived from an EMBL/GenBank/DDBJ whole genome shotgun (WGS) entry which is preliminary data.</text>
</comment>
<name>A0ABU3D1B8_9FLAO</name>
<sequence length="299" mass="35466">MGKKEKTYKIKVPVYSSELFENTKGLFEGHSYEDMINYLDRKVEEHTRLKPKLSRKRRNKIKEIEVQDIEQHNCEIGKIPARLFKITAYNTNLLDGYVETKEKINLTKKDKVGSETNFMLLYPTIFGIDANQYQYQWKILLYEDPTKDNKELASICKLVLDKVFNIKVANIKLERVLKKLRERKIISELKMEFKSQTYDENEIDTDLKQYLVSASLKQIKNEKFQNVPFDEVEKLINDKEYEKDYQKRILKFILNKKEIKLTNEYVEAKAAIQETVEEIFNSDVVIGEAETEKLFNINF</sequence>
<dbReference type="RefSeq" id="WP_311485997.1">
    <property type="nucleotide sequence ID" value="NZ_JAVRHP010000237.1"/>
</dbReference>